<dbReference type="Pfam" id="PF00459">
    <property type="entry name" value="Inositol_P"/>
    <property type="match status" value="1"/>
</dbReference>
<feature type="binding site" evidence="7">
    <location>
        <position position="82"/>
    </location>
    <ligand>
        <name>Mg(2+)</name>
        <dbReference type="ChEBI" id="CHEBI:18420"/>
        <label>1</label>
        <note>catalytic</note>
    </ligand>
</feature>
<dbReference type="EC" id="3.1.3.25" evidence="8"/>
<proteinExistence type="inferred from homology"/>
<dbReference type="PROSITE" id="PS00630">
    <property type="entry name" value="IMP_2"/>
    <property type="match status" value="1"/>
</dbReference>
<feature type="binding site" evidence="7">
    <location>
        <position position="85"/>
    </location>
    <ligand>
        <name>Mg(2+)</name>
        <dbReference type="ChEBI" id="CHEBI:18420"/>
        <label>1</label>
        <note>catalytic</note>
    </ligand>
</feature>
<dbReference type="Proteomes" id="UP000824242">
    <property type="component" value="Unassembled WGS sequence"/>
</dbReference>
<dbReference type="InterPro" id="IPR020583">
    <property type="entry name" value="Inositol_monoP_metal-BS"/>
</dbReference>
<dbReference type="PROSITE" id="PS00629">
    <property type="entry name" value="IMP_1"/>
    <property type="match status" value="1"/>
</dbReference>
<evidence type="ECO:0000256" key="6">
    <source>
        <dbReference type="ARBA" id="ARBA00022842"/>
    </source>
</evidence>
<comment type="cofactor">
    <cofactor evidence="2 7 8">
        <name>Mg(2+)</name>
        <dbReference type="ChEBI" id="CHEBI:18420"/>
    </cofactor>
</comment>
<dbReference type="InterPro" id="IPR033942">
    <property type="entry name" value="IMPase"/>
</dbReference>
<feature type="binding site" evidence="7">
    <location>
        <position position="66"/>
    </location>
    <ligand>
        <name>Mg(2+)</name>
        <dbReference type="ChEBI" id="CHEBI:18420"/>
        <label>1</label>
        <note>catalytic</note>
    </ligand>
</feature>
<evidence type="ECO:0000256" key="3">
    <source>
        <dbReference type="ARBA" id="ARBA00009759"/>
    </source>
</evidence>
<dbReference type="GO" id="GO:0008934">
    <property type="term" value="F:inositol monophosphate 1-phosphatase activity"/>
    <property type="evidence" value="ECO:0007669"/>
    <property type="project" value="InterPro"/>
</dbReference>
<reference evidence="9" key="1">
    <citation type="submission" date="2020-10" db="EMBL/GenBank/DDBJ databases">
        <authorList>
            <person name="Gilroy R."/>
        </authorList>
    </citation>
    <scope>NUCLEOTIDE SEQUENCE</scope>
    <source>
        <strain evidence="9">ChiSxjej1B13-7958</strain>
    </source>
</reference>
<comment type="similarity">
    <text evidence="3 8">Belongs to the inositol monophosphatase superfamily.</text>
</comment>
<keyword evidence="4 7" id="KW-0479">Metal-binding</keyword>
<feature type="binding site" evidence="7">
    <location>
        <position position="209"/>
    </location>
    <ligand>
        <name>Mg(2+)</name>
        <dbReference type="ChEBI" id="CHEBI:18420"/>
        <label>1</label>
        <note>catalytic</note>
    </ligand>
</feature>
<feature type="binding site" evidence="7">
    <location>
        <position position="84"/>
    </location>
    <ligand>
        <name>Mg(2+)</name>
        <dbReference type="ChEBI" id="CHEBI:18420"/>
        <label>1</label>
        <note>catalytic</note>
    </ligand>
</feature>
<organism evidence="9 10">
    <name type="scientific">Candidatus Caccousia avicola</name>
    <dbReference type="NCBI Taxonomy" id="2840721"/>
    <lineage>
        <taxon>Bacteria</taxon>
        <taxon>Bacillati</taxon>
        <taxon>Bacillota</taxon>
        <taxon>Clostridia</taxon>
        <taxon>Eubacteriales</taxon>
        <taxon>Oscillospiraceae</taxon>
        <taxon>Oscillospiraceae incertae sedis</taxon>
        <taxon>Candidatus Caccousia</taxon>
    </lineage>
</organism>
<dbReference type="PANTHER" id="PTHR20854:SF4">
    <property type="entry name" value="INOSITOL-1-MONOPHOSPHATASE-RELATED"/>
    <property type="match status" value="1"/>
</dbReference>
<evidence type="ECO:0000256" key="7">
    <source>
        <dbReference type="PIRSR" id="PIRSR600760-2"/>
    </source>
</evidence>
<dbReference type="InterPro" id="IPR000760">
    <property type="entry name" value="Inositol_monophosphatase-like"/>
</dbReference>
<accession>A0A9D1ALU4</accession>
<dbReference type="PRINTS" id="PR00377">
    <property type="entry name" value="IMPHPHTASES"/>
</dbReference>
<dbReference type="PANTHER" id="PTHR20854">
    <property type="entry name" value="INOSITOL MONOPHOSPHATASE"/>
    <property type="match status" value="1"/>
</dbReference>
<dbReference type="Gene3D" id="3.40.190.80">
    <property type="match status" value="1"/>
</dbReference>
<sequence length="264" mass="28634">MNFSQLLDQVCEIVREDGERILAMRQPQVFTKEGHANFVTSADLASQAFLMDQLALLLPEAHFFAEEQEDNVLAPGYNWLIDPIDGTTNFMRGLRYSSISVALTDHGQCVLGVVYNFYSNELFSAVRGQGAYLNGVPLHTASVPVEESIIFFGTSPYYRSVAEGSLSVLRTLYRSCGDLRRSGSAALDLCSVAAGRADAFFEAKLSPWDYAAASLIVEEAGGVVSSVAPYSLDFQHKTPVLAGSGAAYELILQAAKEAVQKGQI</sequence>
<dbReference type="EMBL" id="DVGZ01000026">
    <property type="protein sequence ID" value="HIR46507.1"/>
    <property type="molecule type" value="Genomic_DNA"/>
</dbReference>
<dbReference type="GO" id="GO:0007165">
    <property type="term" value="P:signal transduction"/>
    <property type="evidence" value="ECO:0007669"/>
    <property type="project" value="TreeGrafter"/>
</dbReference>
<comment type="caution">
    <text evidence="9">The sequence shown here is derived from an EMBL/GenBank/DDBJ whole genome shotgun (WGS) entry which is preliminary data.</text>
</comment>
<dbReference type="GO" id="GO:0046854">
    <property type="term" value="P:phosphatidylinositol phosphate biosynthetic process"/>
    <property type="evidence" value="ECO:0007669"/>
    <property type="project" value="InterPro"/>
</dbReference>
<gene>
    <name evidence="9" type="ORF">IAB89_02440</name>
</gene>
<reference evidence="9" key="2">
    <citation type="journal article" date="2021" name="PeerJ">
        <title>Extensive microbial diversity within the chicken gut microbiome revealed by metagenomics and culture.</title>
        <authorList>
            <person name="Gilroy R."/>
            <person name="Ravi A."/>
            <person name="Getino M."/>
            <person name="Pursley I."/>
            <person name="Horton D.L."/>
            <person name="Alikhan N.F."/>
            <person name="Baker D."/>
            <person name="Gharbi K."/>
            <person name="Hall N."/>
            <person name="Watson M."/>
            <person name="Adriaenssens E.M."/>
            <person name="Foster-Nyarko E."/>
            <person name="Jarju S."/>
            <person name="Secka A."/>
            <person name="Antonio M."/>
            <person name="Oren A."/>
            <person name="Chaudhuri R.R."/>
            <person name="La Ragione R."/>
            <person name="Hildebrand F."/>
            <person name="Pallen M.J."/>
        </authorList>
    </citation>
    <scope>NUCLEOTIDE SEQUENCE</scope>
    <source>
        <strain evidence="9">ChiSxjej1B13-7958</strain>
    </source>
</reference>
<dbReference type="SUPFAM" id="SSF56655">
    <property type="entry name" value="Carbohydrate phosphatase"/>
    <property type="match status" value="1"/>
</dbReference>
<comment type="catalytic activity">
    <reaction evidence="1 8">
        <text>a myo-inositol phosphate + H2O = myo-inositol + phosphate</text>
        <dbReference type="Rhea" id="RHEA:24056"/>
        <dbReference type="ChEBI" id="CHEBI:15377"/>
        <dbReference type="ChEBI" id="CHEBI:17268"/>
        <dbReference type="ChEBI" id="CHEBI:43474"/>
        <dbReference type="ChEBI" id="CHEBI:84139"/>
        <dbReference type="EC" id="3.1.3.25"/>
    </reaction>
</comment>
<evidence type="ECO:0000256" key="4">
    <source>
        <dbReference type="ARBA" id="ARBA00022723"/>
    </source>
</evidence>
<evidence type="ECO:0000256" key="2">
    <source>
        <dbReference type="ARBA" id="ARBA00001946"/>
    </source>
</evidence>
<evidence type="ECO:0000313" key="9">
    <source>
        <dbReference type="EMBL" id="HIR46507.1"/>
    </source>
</evidence>
<evidence type="ECO:0000256" key="1">
    <source>
        <dbReference type="ARBA" id="ARBA00001033"/>
    </source>
</evidence>
<dbReference type="InterPro" id="IPR020550">
    <property type="entry name" value="Inositol_monophosphatase_CS"/>
</dbReference>
<evidence type="ECO:0000256" key="5">
    <source>
        <dbReference type="ARBA" id="ARBA00022801"/>
    </source>
</evidence>
<keyword evidence="5 8" id="KW-0378">Hydrolase</keyword>
<evidence type="ECO:0000256" key="8">
    <source>
        <dbReference type="RuleBase" id="RU364068"/>
    </source>
</evidence>
<evidence type="ECO:0000313" key="10">
    <source>
        <dbReference type="Proteomes" id="UP000824242"/>
    </source>
</evidence>
<dbReference type="Gene3D" id="3.30.540.10">
    <property type="entry name" value="Fructose-1,6-Bisphosphatase, subunit A, domain 1"/>
    <property type="match status" value="1"/>
</dbReference>
<dbReference type="GO" id="GO:0046872">
    <property type="term" value="F:metal ion binding"/>
    <property type="evidence" value="ECO:0007669"/>
    <property type="project" value="UniProtKB-KW"/>
</dbReference>
<dbReference type="GO" id="GO:0006020">
    <property type="term" value="P:inositol metabolic process"/>
    <property type="evidence" value="ECO:0007669"/>
    <property type="project" value="TreeGrafter"/>
</dbReference>
<keyword evidence="6 7" id="KW-0460">Magnesium</keyword>
<dbReference type="CDD" id="cd01639">
    <property type="entry name" value="IMPase"/>
    <property type="match status" value="1"/>
</dbReference>
<protein>
    <recommendedName>
        <fullName evidence="8">Inositol-1-monophosphatase</fullName>
        <ecNumber evidence="8">3.1.3.25</ecNumber>
    </recommendedName>
</protein>
<dbReference type="AlphaFoldDB" id="A0A9D1ALU4"/>
<name>A0A9D1ALU4_9FIRM</name>